<feature type="transmembrane region" description="Helical" evidence="2">
    <location>
        <begin position="114"/>
        <end position="135"/>
    </location>
</feature>
<dbReference type="NCBIfam" id="NF000326">
    <property type="entry name" value="blaR1_generic"/>
    <property type="match status" value="1"/>
</dbReference>
<proteinExistence type="inferred from homology"/>
<feature type="domain" description="Penicillin-binding protein transpeptidase" evidence="3">
    <location>
        <begin position="395"/>
        <end position="586"/>
    </location>
</feature>
<gene>
    <name evidence="5" type="ORF">IAA06_04525</name>
</gene>
<dbReference type="InterPro" id="IPR001460">
    <property type="entry name" value="PCN-bd_Tpept"/>
</dbReference>
<sequence>MSFPFRFLICNIFLSLLLGFLLLLKKRLNNHITLHAQYRLWYIFIFALFLPFLPFGLPAPEGFFLTVLDLFSHGSVSSPDALGVRAAAALSSEDMQIQDLSAAVSSSDPLIHKILWWVWLGGIFLTAVFFILSMIKIYLLRKNSTPVTDQTEPELYRQYCSCMKELNLKRSVALYASCRLTAPVSYGWLRPKIIIPSDLDIVLSREDIRFIFLHELIHYKHRDFLLNSTVCILQILYWFNPFLWFGFSRLKKDREISCDHSVLQAVGKENSLQYGYTLIRYAEKMQKKTFFTPLSTLGGSKSTIRQRILEIADYRKDSLSKKIKSAGLFLFVIGLVYCSSPLFTIYASMDSSFDLSGQDWETLDAASFFDGIEGSFVLYDMQEEKYHIYNPALSALRISPYSTFKIYSGLFALEENIISPEADTLPWDGTSAAFPVWEKEQTLTSAMKNSVNWYFQRLDEQMGLSALYQYYSRISYGNCDLSGGIEGYWADSSLKISAAEQVSLLAGLLQNQWDFQEKNLEAVKNAMFLSDTPYGKLYGKTGTGAEKGDGVGWFVGFLEQGDEIYCFTANLLGKDARGETAYQITLDVLSSLL</sequence>
<organism evidence="5 6">
    <name type="scientific">Candidatus Blautia faecavium</name>
    <dbReference type="NCBI Taxonomy" id="2838487"/>
    <lineage>
        <taxon>Bacteria</taxon>
        <taxon>Bacillati</taxon>
        <taxon>Bacillota</taxon>
        <taxon>Clostridia</taxon>
        <taxon>Lachnospirales</taxon>
        <taxon>Lachnospiraceae</taxon>
        <taxon>Blautia</taxon>
    </lineage>
</organism>
<evidence type="ECO:0000256" key="2">
    <source>
        <dbReference type="SAM" id="Phobius"/>
    </source>
</evidence>
<dbReference type="InterPro" id="IPR052173">
    <property type="entry name" value="Beta-lactam_resp_regulator"/>
</dbReference>
<keyword evidence="2" id="KW-0812">Transmembrane</keyword>
<dbReference type="InterPro" id="IPR008756">
    <property type="entry name" value="Peptidase_M56"/>
</dbReference>
<comment type="similarity">
    <text evidence="1">Belongs to the peptidase M56 family.</text>
</comment>
<feature type="domain" description="Peptidase M56" evidence="4">
    <location>
        <begin position="10"/>
        <end position="309"/>
    </location>
</feature>
<evidence type="ECO:0000313" key="6">
    <source>
        <dbReference type="Proteomes" id="UP000823842"/>
    </source>
</evidence>
<dbReference type="InterPro" id="IPR012338">
    <property type="entry name" value="Beta-lactam/transpept-like"/>
</dbReference>
<dbReference type="Pfam" id="PF00905">
    <property type="entry name" value="Transpeptidase"/>
    <property type="match status" value="1"/>
</dbReference>
<feature type="transmembrane region" description="Helical" evidence="2">
    <location>
        <begin position="36"/>
        <end position="57"/>
    </location>
</feature>
<dbReference type="EMBL" id="DWYZ01000090">
    <property type="protein sequence ID" value="HJB28042.1"/>
    <property type="molecule type" value="Genomic_DNA"/>
</dbReference>
<evidence type="ECO:0000256" key="1">
    <source>
        <dbReference type="ARBA" id="ARBA00011075"/>
    </source>
</evidence>
<keyword evidence="2" id="KW-1133">Transmembrane helix</keyword>
<feature type="transmembrane region" description="Helical" evidence="2">
    <location>
        <begin position="6"/>
        <end position="24"/>
    </location>
</feature>
<reference evidence="5" key="2">
    <citation type="submission" date="2021-04" db="EMBL/GenBank/DDBJ databases">
        <authorList>
            <person name="Gilroy R."/>
        </authorList>
    </citation>
    <scope>NUCLEOTIDE SEQUENCE</scope>
    <source>
        <strain evidence="5">ChiSjej1B19-5720</strain>
    </source>
</reference>
<protein>
    <submittedName>
        <fullName evidence="5">BlaR1 family beta-lactam sensor/signal transducer</fullName>
    </submittedName>
</protein>
<dbReference type="Proteomes" id="UP000823842">
    <property type="component" value="Unassembled WGS sequence"/>
</dbReference>
<dbReference type="AlphaFoldDB" id="A0A9D2LRE4"/>
<comment type="caution">
    <text evidence="5">The sequence shown here is derived from an EMBL/GenBank/DDBJ whole genome shotgun (WGS) entry which is preliminary data.</text>
</comment>
<feature type="transmembrane region" description="Helical" evidence="2">
    <location>
        <begin position="326"/>
        <end position="349"/>
    </location>
</feature>
<dbReference type="PANTHER" id="PTHR34978:SF3">
    <property type="entry name" value="SLR0241 PROTEIN"/>
    <property type="match status" value="1"/>
</dbReference>
<dbReference type="GO" id="GO:0008658">
    <property type="term" value="F:penicillin binding"/>
    <property type="evidence" value="ECO:0007669"/>
    <property type="project" value="InterPro"/>
</dbReference>
<dbReference type="Gene3D" id="3.40.710.10">
    <property type="entry name" value="DD-peptidase/beta-lactamase superfamily"/>
    <property type="match status" value="1"/>
</dbReference>
<accession>A0A9D2LRE4</accession>
<dbReference type="Pfam" id="PF05569">
    <property type="entry name" value="Peptidase_M56"/>
    <property type="match status" value="1"/>
</dbReference>
<dbReference type="CDD" id="cd07341">
    <property type="entry name" value="M56_BlaR1_MecR1_like"/>
    <property type="match status" value="1"/>
</dbReference>
<dbReference type="SUPFAM" id="SSF56601">
    <property type="entry name" value="beta-lactamase/transpeptidase-like"/>
    <property type="match status" value="1"/>
</dbReference>
<reference evidence="5" key="1">
    <citation type="journal article" date="2021" name="PeerJ">
        <title>Extensive microbial diversity within the chicken gut microbiome revealed by metagenomics and culture.</title>
        <authorList>
            <person name="Gilroy R."/>
            <person name="Ravi A."/>
            <person name="Getino M."/>
            <person name="Pursley I."/>
            <person name="Horton D.L."/>
            <person name="Alikhan N.F."/>
            <person name="Baker D."/>
            <person name="Gharbi K."/>
            <person name="Hall N."/>
            <person name="Watson M."/>
            <person name="Adriaenssens E.M."/>
            <person name="Foster-Nyarko E."/>
            <person name="Jarju S."/>
            <person name="Secka A."/>
            <person name="Antonio M."/>
            <person name="Oren A."/>
            <person name="Chaudhuri R.R."/>
            <person name="La Ragione R."/>
            <person name="Hildebrand F."/>
            <person name="Pallen M.J."/>
        </authorList>
    </citation>
    <scope>NUCLEOTIDE SEQUENCE</scope>
    <source>
        <strain evidence="5">ChiSjej1B19-5720</strain>
    </source>
</reference>
<dbReference type="PANTHER" id="PTHR34978">
    <property type="entry name" value="POSSIBLE SENSOR-TRANSDUCER PROTEIN BLAR"/>
    <property type="match status" value="1"/>
</dbReference>
<keyword evidence="2" id="KW-0472">Membrane</keyword>
<evidence type="ECO:0000259" key="3">
    <source>
        <dbReference type="Pfam" id="PF00905"/>
    </source>
</evidence>
<evidence type="ECO:0000313" key="5">
    <source>
        <dbReference type="EMBL" id="HJB28042.1"/>
    </source>
</evidence>
<evidence type="ECO:0000259" key="4">
    <source>
        <dbReference type="Pfam" id="PF05569"/>
    </source>
</evidence>
<name>A0A9D2LRE4_9FIRM</name>